<accession>A0A495Y2Z2</accession>
<dbReference type="Pfam" id="PF00583">
    <property type="entry name" value="Acetyltransf_1"/>
    <property type="match status" value="1"/>
</dbReference>
<keyword evidence="2 5" id="KW-0808">Transferase</keyword>
<comment type="similarity">
    <text evidence="1">Belongs to the acetyltransferase family.</text>
</comment>
<dbReference type="AlphaFoldDB" id="A0A495Y2Z2"/>
<dbReference type="Proteomes" id="UP000278440">
    <property type="component" value="Unassembled WGS sequence"/>
</dbReference>
<dbReference type="RefSeq" id="WP_121034579.1">
    <property type="nucleotide sequence ID" value="NZ_RBXT01000001.1"/>
</dbReference>
<reference evidence="5 6" key="1">
    <citation type="submission" date="2018-10" db="EMBL/GenBank/DDBJ databases">
        <title>Sequencing the genomes of 1000 actinobacteria strains.</title>
        <authorList>
            <person name="Klenk H.-P."/>
        </authorList>
    </citation>
    <scope>NUCLEOTIDE SEQUENCE [LARGE SCALE GENOMIC DNA]</scope>
    <source>
        <strain evidence="5 6">DSM 44267</strain>
    </source>
</reference>
<sequence>MSTFSLRAATVADVPDLIRLVRELADYERAPESATATPAQFEAALFPADGAPTASAEVAVVDGRVVGMALWFTTFSTWTGTPGLWLEDLFVEPAHRGSGIGAALLERLAGVCVERGWARFEWTVLDWNAPSIAFYESRGARPLSDWTTYRVEGEALTTLAGAARP</sequence>
<dbReference type="CDD" id="cd04301">
    <property type="entry name" value="NAT_SF"/>
    <property type="match status" value="1"/>
</dbReference>
<dbReference type="PANTHER" id="PTHR10545">
    <property type="entry name" value="DIAMINE N-ACETYLTRANSFERASE"/>
    <property type="match status" value="1"/>
</dbReference>
<evidence type="ECO:0000256" key="3">
    <source>
        <dbReference type="ARBA" id="ARBA00023315"/>
    </source>
</evidence>
<dbReference type="InterPro" id="IPR016181">
    <property type="entry name" value="Acyl_CoA_acyltransferase"/>
</dbReference>
<evidence type="ECO:0000259" key="4">
    <source>
        <dbReference type="PROSITE" id="PS51186"/>
    </source>
</evidence>
<dbReference type="InterPro" id="IPR051016">
    <property type="entry name" value="Diverse_Substrate_AcTransf"/>
</dbReference>
<gene>
    <name evidence="5" type="ORF">DFJ68_3212</name>
</gene>
<feature type="domain" description="N-acetyltransferase" evidence="4">
    <location>
        <begin position="4"/>
        <end position="157"/>
    </location>
</feature>
<dbReference type="Gene3D" id="3.40.630.30">
    <property type="match status" value="1"/>
</dbReference>
<protein>
    <submittedName>
        <fullName evidence="5">L-amino acid N-acyltransferase YncA</fullName>
    </submittedName>
</protein>
<dbReference type="FunFam" id="3.40.630.30:FF:000064">
    <property type="entry name" value="GNAT family acetyltransferase"/>
    <property type="match status" value="1"/>
</dbReference>
<dbReference type="OrthoDB" id="9805924at2"/>
<dbReference type="PANTHER" id="PTHR10545:SF29">
    <property type="entry name" value="GH14572P-RELATED"/>
    <property type="match status" value="1"/>
</dbReference>
<dbReference type="PROSITE" id="PS51186">
    <property type="entry name" value="GNAT"/>
    <property type="match status" value="1"/>
</dbReference>
<evidence type="ECO:0000313" key="6">
    <source>
        <dbReference type="Proteomes" id="UP000278440"/>
    </source>
</evidence>
<evidence type="ECO:0000256" key="1">
    <source>
        <dbReference type="ARBA" id="ARBA00008694"/>
    </source>
</evidence>
<comment type="caution">
    <text evidence="5">The sequence shown here is derived from an EMBL/GenBank/DDBJ whole genome shotgun (WGS) entry which is preliminary data.</text>
</comment>
<dbReference type="SUPFAM" id="SSF55729">
    <property type="entry name" value="Acyl-CoA N-acyltransferases (Nat)"/>
    <property type="match status" value="1"/>
</dbReference>
<dbReference type="EMBL" id="RBXT01000001">
    <property type="protein sequence ID" value="RKT79734.1"/>
    <property type="molecule type" value="Genomic_DNA"/>
</dbReference>
<organism evidence="5 6">
    <name type="scientific">Terracoccus luteus</name>
    <dbReference type="NCBI Taxonomy" id="53356"/>
    <lineage>
        <taxon>Bacteria</taxon>
        <taxon>Bacillati</taxon>
        <taxon>Actinomycetota</taxon>
        <taxon>Actinomycetes</taxon>
        <taxon>Micrococcales</taxon>
        <taxon>Intrasporangiaceae</taxon>
        <taxon>Terracoccus</taxon>
    </lineage>
</organism>
<name>A0A495Y2Z2_9MICO</name>
<evidence type="ECO:0000313" key="5">
    <source>
        <dbReference type="EMBL" id="RKT79734.1"/>
    </source>
</evidence>
<dbReference type="GO" id="GO:0008080">
    <property type="term" value="F:N-acetyltransferase activity"/>
    <property type="evidence" value="ECO:0007669"/>
    <property type="project" value="UniProtKB-ARBA"/>
</dbReference>
<dbReference type="InterPro" id="IPR000182">
    <property type="entry name" value="GNAT_dom"/>
</dbReference>
<evidence type="ECO:0000256" key="2">
    <source>
        <dbReference type="ARBA" id="ARBA00022679"/>
    </source>
</evidence>
<proteinExistence type="inferred from homology"/>
<keyword evidence="6" id="KW-1185">Reference proteome</keyword>
<keyword evidence="3 5" id="KW-0012">Acyltransferase</keyword>